<evidence type="ECO:0008006" key="4">
    <source>
        <dbReference type="Google" id="ProtNLM"/>
    </source>
</evidence>
<proteinExistence type="predicted"/>
<feature type="transmembrane region" description="Helical" evidence="1">
    <location>
        <begin position="36"/>
        <end position="58"/>
    </location>
</feature>
<name>A0A8S3Z9D0_9EUPU</name>
<accession>A0A8S3Z9D0</accession>
<keyword evidence="1" id="KW-0812">Transmembrane</keyword>
<dbReference type="PANTHER" id="PTHR12480:SF41">
    <property type="entry name" value="JMJC DOMAIN-CONTAINING PROTEIN"/>
    <property type="match status" value="1"/>
</dbReference>
<dbReference type="AlphaFoldDB" id="A0A8S3Z9D0"/>
<keyword evidence="3" id="KW-1185">Reference proteome</keyword>
<dbReference type="PANTHER" id="PTHR12480">
    <property type="entry name" value="ARGININE DEMETHYLASE AND LYSYL-HYDROXYLASE JMJD"/>
    <property type="match status" value="1"/>
</dbReference>
<gene>
    <name evidence="2" type="ORF">CUNI_LOCUS10356</name>
</gene>
<reference evidence="2" key="1">
    <citation type="submission" date="2021-04" db="EMBL/GenBank/DDBJ databases">
        <authorList>
            <consortium name="Molecular Ecology Group"/>
        </authorList>
    </citation>
    <scope>NUCLEOTIDE SEQUENCE</scope>
</reference>
<keyword evidence="1" id="KW-0472">Membrane</keyword>
<dbReference type="SUPFAM" id="SSF51197">
    <property type="entry name" value="Clavaminate synthase-like"/>
    <property type="match status" value="1"/>
</dbReference>
<organism evidence="2 3">
    <name type="scientific">Candidula unifasciata</name>
    <dbReference type="NCBI Taxonomy" id="100452"/>
    <lineage>
        <taxon>Eukaryota</taxon>
        <taxon>Metazoa</taxon>
        <taxon>Spiralia</taxon>
        <taxon>Lophotrochozoa</taxon>
        <taxon>Mollusca</taxon>
        <taxon>Gastropoda</taxon>
        <taxon>Heterobranchia</taxon>
        <taxon>Euthyneura</taxon>
        <taxon>Panpulmonata</taxon>
        <taxon>Eupulmonata</taxon>
        <taxon>Stylommatophora</taxon>
        <taxon>Helicina</taxon>
        <taxon>Helicoidea</taxon>
        <taxon>Geomitridae</taxon>
        <taxon>Candidula</taxon>
    </lineage>
</organism>
<protein>
    <recommendedName>
        <fullName evidence="4">JmjC domain-containing protein</fullName>
    </recommendedName>
</protein>
<dbReference type="InterPro" id="IPR050910">
    <property type="entry name" value="JMJD6_ArgDemeth/LysHydrox"/>
</dbReference>
<dbReference type="EMBL" id="CAJHNH020001879">
    <property type="protein sequence ID" value="CAG5124798.1"/>
    <property type="molecule type" value="Genomic_DNA"/>
</dbReference>
<evidence type="ECO:0000313" key="3">
    <source>
        <dbReference type="Proteomes" id="UP000678393"/>
    </source>
</evidence>
<sequence length="327" mass="37238">MFKEIHKKALSMGIQQHQLSRLQFTQRVRQPRPRRLLLSCLYDCLMVVAVLAACLLSWQLDWPVSRRHWTHAIMLMQGQDLSQSTWHPCLLTKTRPTVPIFRPVVQCDFCQNVSQIVRLPHISAAEFEDKYAYSGHPLIVSDGAANWSAVDVFSFEFFRDIYEPGSPVLESNCQFFAYGFSHVRGVNDVFTFYESGQHFQNGSQPVYIGWENCDIAAATKLRSHYSRPYFLPPLSQSSLSDWIFMGIPGYGASLHIDNVGLPSWQAQISGHKQWTLESPTECILQCPARLTATVHPGEIIVLDTNRWFHSTLIVGEEISITIGAEYD</sequence>
<dbReference type="OrthoDB" id="10063099at2759"/>
<comment type="caution">
    <text evidence="2">The sequence shown here is derived from an EMBL/GenBank/DDBJ whole genome shotgun (WGS) entry which is preliminary data.</text>
</comment>
<dbReference type="Gene3D" id="2.60.120.650">
    <property type="entry name" value="Cupin"/>
    <property type="match status" value="1"/>
</dbReference>
<dbReference type="GO" id="GO:0016706">
    <property type="term" value="F:2-oxoglutarate-dependent dioxygenase activity"/>
    <property type="evidence" value="ECO:0007669"/>
    <property type="project" value="TreeGrafter"/>
</dbReference>
<dbReference type="Proteomes" id="UP000678393">
    <property type="component" value="Unassembled WGS sequence"/>
</dbReference>
<keyword evidence="1" id="KW-1133">Transmembrane helix</keyword>
<evidence type="ECO:0000256" key="1">
    <source>
        <dbReference type="SAM" id="Phobius"/>
    </source>
</evidence>
<evidence type="ECO:0000313" key="2">
    <source>
        <dbReference type="EMBL" id="CAG5124798.1"/>
    </source>
</evidence>